<dbReference type="RefSeq" id="WP_076757112.1">
    <property type="nucleotide sequence ID" value="NZ_FTPL01000001.1"/>
</dbReference>
<comment type="subcellular location">
    <subcellularLocation>
        <location evidence="1">Cell membrane</location>
        <topology evidence="1">Multi-pass membrane protein</topology>
    </subcellularLocation>
</comment>
<dbReference type="InterPro" id="IPR020846">
    <property type="entry name" value="MFS_dom"/>
</dbReference>
<feature type="domain" description="Major facilitator superfamily (MFS) profile" evidence="7">
    <location>
        <begin position="10"/>
        <end position="429"/>
    </location>
</feature>
<dbReference type="Proteomes" id="UP000187550">
    <property type="component" value="Unassembled WGS sequence"/>
</dbReference>
<dbReference type="Pfam" id="PF07690">
    <property type="entry name" value="MFS_1"/>
    <property type="match status" value="1"/>
</dbReference>
<gene>
    <name evidence="8" type="ORF">SAMN05428946_0877</name>
</gene>
<reference evidence="9" key="1">
    <citation type="submission" date="2017-01" db="EMBL/GenBank/DDBJ databases">
        <authorList>
            <person name="Varghese N."/>
            <person name="Submissions S."/>
        </authorList>
    </citation>
    <scope>NUCLEOTIDE SEQUENCE [LARGE SCALE GENOMIC DNA]</scope>
    <source>
        <strain evidence="9">MNA4</strain>
    </source>
</reference>
<evidence type="ECO:0000259" key="7">
    <source>
        <dbReference type="PROSITE" id="PS50850"/>
    </source>
</evidence>
<accession>A0A1U7PMV2</accession>
<dbReference type="PROSITE" id="PS50850">
    <property type="entry name" value="MFS"/>
    <property type="match status" value="1"/>
</dbReference>
<name>A0A1U7PMV2_9BACI</name>
<dbReference type="Gene3D" id="1.20.1250.20">
    <property type="entry name" value="MFS general substrate transporter like domains"/>
    <property type="match status" value="2"/>
</dbReference>
<organism evidence="8 9">
    <name type="scientific">Edaphobacillus lindanitolerans</name>
    <dbReference type="NCBI Taxonomy" id="550447"/>
    <lineage>
        <taxon>Bacteria</taxon>
        <taxon>Bacillati</taxon>
        <taxon>Bacillota</taxon>
        <taxon>Bacilli</taxon>
        <taxon>Bacillales</taxon>
        <taxon>Bacillaceae</taxon>
        <taxon>Edaphobacillus</taxon>
    </lineage>
</organism>
<feature type="transmembrane region" description="Helical" evidence="6">
    <location>
        <begin position="174"/>
        <end position="191"/>
    </location>
</feature>
<evidence type="ECO:0000313" key="9">
    <source>
        <dbReference type="Proteomes" id="UP000187550"/>
    </source>
</evidence>
<keyword evidence="9" id="KW-1185">Reference proteome</keyword>
<evidence type="ECO:0000256" key="3">
    <source>
        <dbReference type="ARBA" id="ARBA00022692"/>
    </source>
</evidence>
<feature type="transmembrane region" description="Helical" evidence="6">
    <location>
        <begin position="143"/>
        <end position="168"/>
    </location>
</feature>
<dbReference type="OrthoDB" id="6360at2"/>
<sequence length="440" mass="48576">MFKKNYRYQIMFMMVIMVIINYIDRGAISYAQADIIKEYGFDPISWGAVLGYFGFGYLFGSLFGGFMADKKGPKFVWILVGIGWSVFVIATAFAGDIGLALFGGSALTGFAVIRILFGFAEGPTFSTINKTNANWATPKERGFAVSMGLLGTPLGAMLTAPAAVLLLSFTSWKIMFLILGSLGIIWVFFWARMFTDLPEDNPKVSKEELEKIRSVKDLLPNEKVVNPDDHSIKWYHFFKNPTLVFNAFGYFAFQYINFLLLTWTPKYLQDQFGFQLSSLWYLGMIPWIGACFTVLLGGKISDYLRMKTGSLRIARSGLAVVSLALTAICFMLIPTADSIMGVMILMCIGNAFNSLPNSVYWSVVIDTEPSRAGTYGGITHFITNTATIIAPILTGFLVVSYGYSAMFTAAAVAAAIGMLCMIFVKPGQRQKDGKLKKAMA</sequence>
<dbReference type="GO" id="GO:0005886">
    <property type="term" value="C:plasma membrane"/>
    <property type="evidence" value="ECO:0007669"/>
    <property type="project" value="UniProtKB-SubCell"/>
</dbReference>
<dbReference type="InterPro" id="IPR050382">
    <property type="entry name" value="MFS_Na/Anion_cotransporter"/>
</dbReference>
<evidence type="ECO:0000256" key="4">
    <source>
        <dbReference type="ARBA" id="ARBA00022989"/>
    </source>
</evidence>
<dbReference type="PANTHER" id="PTHR11662:SF399">
    <property type="entry name" value="FI19708P1-RELATED"/>
    <property type="match status" value="1"/>
</dbReference>
<dbReference type="AlphaFoldDB" id="A0A1U7PMV2"/>
<keyword evidence="3 6" id="KW-0812">Transmembrane</keyword>
<feature type="transmembrane region" description="Helical" evidence="6">
    <location>
        <begin position="75"/>
        <end position="94"/>
    </location>
</feature>
<dbReference type="STRING" id="550447.SAMN05428946_0877"/>
<dbReference type="EMBL" id="FTPL01000001">
    <property type="protein sequence ID" value="SIT72563.1"/>
    <property type="molecule type" value="Genomic_DNA"/>
</dbReference>
<keyword evidence="4 6" id="KW-1133">Transmembrane helix</keyword>
<feature type="transmembrane region" description="Helical" evidence="6">
    <location>
        <begin position="279"/>
        <end position="301"/>
    </location>
</feature>
<feature type="transmembrane region" description="Helical" evidence="6">
    <location>
        <begin position="100"/>
        <end position="122"/>
    </location>
</feature>
<feature type="transmembrane region" description="Helical" evidence="6">
    <location>
        <begin position="43"/>
        <end position="63"/>
    </location>
</feature>
<dbReference type="PANTHER" id="PTHR11662">
    <property type="entry name" value="SOLUTE CARRIER FAMILY 17"/>
    <property type="match status" value="1"/>
</dbReference>
<evidence type="ECO:0000256" key="6">
    <source>
        <dbReference type="SAM" id="Phobius"/>
    </source>
</evidence>
<feature type="transmembrane region" description="Helical" evidence="6">
    <location>
        <begin position="7"/>
        <end position="23"/>
    </location>
</feature>
<keyword evidence="2" id="KW-0813">Transport</keyword>
<dbReference type="InterPro" id="IPR036259">
    <property type="entry name" value="MFS_trans_sf"/>
</dbReference>
<feature type="transmembrane region" description="Helical" evidence="6">
    <location>
        <begin position="313"/>
        <end position="333"/>
    </location>
</feature>
<proteinExistence type="predicted"/>
<feature type="transmembrane region" description="Helical" evidence="6">
    <location>
        <begin position="243"/>
        <end position="264"/>
    </location>
</feature>
<evidence type="ECO:0000256" key="5">
    <source>
        <dbReference type="ARBA" id="ARBA00023136"/>
    </source>
</evidence>
<keyword evidence="5 6" id="KW-0472">Membrane</keyword>
<feature type="transmembrane region" description="Helical" evidence="6">
    <location>
        <begin position="405"/>
        <end position="424"/>
    </location>
</feature>
<evidence type="ECO:0000256" key="2">
    <source>
        <dbReference type="ARBA" id="ARBA00022448"/>
    </source>
</evidence>
<feature type="transmembrane region" description="Helical" evidence="6">
    <location>
        <begin position="339"/>
        <end position="363"/>
    </location>
</feature>
<dbReference type="CDD" id="cd17319">
    <property type="entry name" value="MFS_ExuT_GudP_like"/>
    <property type="match status" value="1"/>
</dbReference>
<feature type="transmembrane region" description="Helical" evidence="6">
    <location>
        <begin position="375"/>
        <end position="399"/>
    </location>
</feature>
<evidence type="ECO:0000313" key="8">
    <source>
        <dbReference type="EMBL" id="SIT72563.1"/>
    </source>
</evidence>
<evidence type="ECO:0000256" key="1">
    <source>
        <dbReference type="ARBA" id="ARBA00004651"/>
    </source>
</evidence>
<dbReference type="InterPro" id="IPR011701">
    <property type="entry name" value="MFS"/>
</dbReference>
<dbReference type="SUPFAM" id="SSF103473">
    <property type="entry name" value="MFS general substrate transporter"/>
    <property type="match status" value="1"/>
</dbReference>
<dbReference type="GO" id="GO:0022857">
    <property type="term" value="F:transmembrane transporter activity"/>
    <property type="evidence" value="ECO:0007669"/>
    <property type="project" value="InterPro"/>
</dbReference>
<protein>
    <submittedName>
        <fullName evidence="8">Sugar phosphate permease</fullName>
    </submittedName>
</protein>